<evidence type="ECO:0000313" key="1">
    <source>
        <dbReference type="EMBL" id="AIO68271.1"/>
    </source>
</evidence>
<gene>
    <name evidence="1" type="ORF">DM82_3344</name>
</gene>
<dbReference type="RefSeq" id="WP_038801482.1">
    <property type="nucleotide sequence ID" value="NZ_CP008726.1"/>
</dbReference>
<proteinExistence type="predicted"/>
<evidence type="ECO:0000313" key="2">
    <source>
        <dbReference type="Proteomes" id="UP000029424"/>
    </source>
</evidence>
<dbReference type="Proteomes" id="UP000029424">
    <property type="component" value="Chromosome 1"/>
</dbReference>
<dbReference type="EMBL" id="CP008726">
    <property type="protein sequence ID" value="AIO68271.1"/>
    <property type="molecule type" value="Genomic_DNA"/>
</dbReference>
<organism evidence="1 2">
    <name type="scientific">Burkholderia oklahomensis</name>
    <dbReference type="NCBI Taxonomy" id="342113"/>
    <lineage>
        <taxon>Bacteria</taxon>
        <taxon>Pseudomonadati</taxon>
        <taxon>Pseudomonadota</taxon>
        <taxon>Betaproteobacteria</taxon>
        <taxon>Burkholderiales</taxon>
        <taxon>Burkholderiaceae</taxon>
        <taxon>Burkholderia</taxon>
        <taxon>pseudomallei group</taxon>
    </lineage>
</organism>
<reference evidence="1 2" key="1">
    <citation type="submission" date="2014-06" db="EMBL/GenBank/DDBJ databases">
        <authorList>
            <person name="Bishop-Lilly K.A."/>
            <person name="Broomall S.M."/>
            <person name="Chain P.S."/>
            <person name="Chertkov O."/>
            <person name="Coyne S.R."/>
            <person name="Daligault H.E."/>
            <person name="Davenport K.W."/>
            <person name="Erkkila T."/>
            <person name="Frey K.G."/>
            <person name="Gibbons H.S."/>
            <person name="Gu W."/>
            <person name="Jaissle J."/>
            <person name="Johnson S.L."/>
            <person name="Koroleva G.I."/>
            <person name="Ladner J.T."/>
            <person name="Lo C.-C."/>
            <person name="Minogue T.D."/>
            <person name="Munk C."/>
            <person name="Palacios G.F."/>
            <person name="Redden C.L."/>
            <person name="Rosenzweig C.N."/>
            <person name="Scholz M.B."/>
            <person name="Teshima H."/>
            <person name="Xu Y."/>
        </authorList>
    </citation>
    <scope>NUCLEOTIDE SEQUENCE [LARGE SCALE GENOMIC DNA]</scope>
    <source>
        <strain evidence="1 2">EO147</strain>
    </source>
</reference>
<dbReference type="KEGG" id="bok:DM82_3344"/>
<sequence length="167" mass="18511">MPSKLFLYDKKVANKDLLNYFNNRNYTTVALNVYPSFFWTQVDSVNNDGYLAIMSHGDNQTFEIATGNSPADLPHDRIVPFATSLLQRNVTLYLLSCHTGNNPLGELLGIPNFKFAAPKGFAQVKPRPEGAVVLSVEDPNALVLKFPGWTGSEDVIPNRAAKQLNIK</sequence>
<name>A0AAI8BA02_9BURK</name>
<accession>A0AAI8BA02</accession>
<keyword evidence="2" id="KW-1185">Reference proteome</keyword>
<protein>
    <submittedName>
        <fullName evidence="1">Uncharacterized protein</fullName>
    </submittedName>
</protein>
<dbReference type="AlphaFoldDB" id="A0AAI8BA02"/>